<name>A0ABS6VM87_9GAMM</name>
<evidence type="ECO:0000259" key="5">
    <source>
        <dbReference type="Pfam" id="PF20148"/>
    </source>
</evidence>
<feature type="compositionally biased region" description="Low complexity" evidence="2">
    <location>
        <begin position="150"/>
        <end position="163"/>
    </location>
</feature>
<reference evidence="7" key="1">
    <citation type="submission" date="2021-07" db="EMBL/GenBank/DDBJ databases">
        <title>Zhongshania sp. CAU 1632 isolated from seawater.</title>
        <authorList>
            <person name="Kim W."/>
        </authorList>
    </citation>
    <scope>NUCLEOTIDE SEQUENCE</scope>
    <source>
        <strain evidence="7">CAU 1632</strain>
    </source>
</reference>
<accession>A0ABS6VM87</accession>
<keyword evidence="1" id="KW-0677">Repeat</keyword>
<evidence type="ECO:0000313" key="8">
    <source>
        <dbReference type="Proteomes" id="UP001166291"/>
    </source>
</evidence>
<feature type="domain" description="Teneurin-like YD-shell" evidence="6">
    <location>
        <begin position="779"/>
        <end position="968"/>
    </location>
</feature>
<keyword evidence="3" id="KW-0472">Membrane</keyword>
<evidence type="ECO:0000256" key="3">
    <source>
        <dbReference type="SAM" id="Phobius"/>
    </source>
</evidence>
<evidence type="ECO:0000259" key="4">
    <source>
        <dbReference type="Pfam" id="PF09994"/>
    </source>
</evidence>
<feature type="compositionally biased region" description="Gly residues" evidence="2">
    <location>
        <begin position="134"/>
        <end position="149"/>
    </location>
</feature>
<dbReference type="Pfam" id="PF20148">
    <property type="entry name" value="DUF6531"/>
    <property type="match status" value="1"/>
</dbReference>
<feature type="domain" description="DUF6531" evidence="5">
    <location>
        <begin position="168"/>
        <end position="222"/>
    </location>
</feature>
<feature type="transmembrane region" description="Helical" evidence="3">
    <location>
        <begin position="20"/>
        <end position="43"/>
    </location>
</feature>
<protein>
    <submittedName>
        <fullName evidence="7">DUF2235 domain-containing protein</fullName>
    </submittedName>
</protein>
<gene>
    <name evidence="7" type="ORF">KXJ70_01435</name>
</gene>
<feature type="region of interest" description="Disordered" evidence="2">
    <location>
        <begin position="1687"/>
        <end position="1714"/>
    </location>
</feature>
<sequence>MLTRLLNILGISIRKPRRAICGAVMAEYLPILSIGVLVGLAGVQSYGPALQQHVGEMASQLASNYYQGWFYPKDTAGLAPIGGGSGSGGSGGPSAGEGSDGQDGSGGESEDGGVGGIGGDDDNPDSEDPFNPNPGGGQSCAADTGGGSGDPLSSPSASSVASTNTAFGNPIDIGTGNKFQREFDYRHAGATPLVFERYYNSLQSPIRSALGYGWRHSYSRQVILPRSLEKPEDVATTVTPPRPSPHSNTLKMLRDDGAVYVFNQDGGHWQGDGVVDQLIEADDGWLYTTVNGVVERYDSLGQLQNVRYPNGITHTLAYNEQGRLASITDSRGPALQLHYQQHWLSRVSLPDGDQLRFQYSHAGNLQAYQRSGPGLWASVRAVFSDNTATYHYEDSRFAHALTGLTDAEGQRYATWAYDHLGRAVLSQHGEGAEKLTFDYRRDGTVAMVNAAGRTTVFHLEAARPGYRRLVRADGQATPTCPETRQDHRYNPLGFLKLAVDASGHAARYTRNERGLVEQREDGLAKHAGQWLPEEGARRIEQQWHPDLPLVTEATYSTYIIGEWQTYLKREFHYSDAGRLLTRTDTDLSQQEQPYRTYGQQRTWRYSYYFTQDNLAQPKEVEINGPLPAQDDGSDDITRITYNPQGLIQSIANPLGQTTHLTAYNRHGQVTAAELPNGIQVSLSYDAHRHLDTLTRRGGDLEEALDLDIDRNGLLQKLTLPDGSWQQFDYNAARQLTGVVNHRGEMLSITPSPVSGQWQEKTAYDSHGLPVRQFDRQLDSLGRVISVLGQYGQRTDIRYTKSGQLLSMRKEGNDQPSLQQYDGLGRLTQTLNALQGKTIIDYSLQGRVASITDAEGQQTRYFYNGFGDIVMMQSPDTGVLLHHYDSAGNKIRTRGGATLAEADSAQMVTEYRYDLASRLVAIDYPDTGNDVAYSYDSTDAEHGRGIGQLTHIKDASGTIDYSYDFLGRLTNEVRAFTLNGQTANFSVGYHYNRKGLLDYIQLPSGDRQRFSYDRERVSKIYYQRSGFRQTIIDKVIYALGDTPAAWRYGNGAEASANYDLDGRLTRQYLKNTQVDALLRQQNYHYDTRNQIELIDTHGKVGEPSTHYRYDALARLVAEMPAEDRLPTKEYKYDAVGNRLAQYLSLGDQQASISSDYSIKSSHIKTYGGTQLLLSGNGSTLIESHPRRDRRYVYNQINQLVAVYVNRRLKSTYAYNSLGQRTHKLAMTEQGPKHTVFHYNYDGQLLGETIWSPKDGVQSNRFYLWWQRMPVAMIDQQGEQVPIITYLHSDHLNTPRLATNQDQTAVWQWQSDAFGVGLPDEDPDGDSTFTNLNLRFAGQYFDEESGLHYNYHRYYDPETGRYTQSDPIGIMGGANTFAYAMANPVANTDPWGLFLFAFDGTGNDSENLGGFNANAATNVAHFRDYYKTGYSDSDVFYRSGVGTAGWVDYVVGGSTGLGSRQRINDALDQVGILLENDSWDRVIDIVGFSRGAAAAREFANEVFERIDADFWGDIVTDCNPINIRFMGLFDTVGSMGLAGNSADLGYDFSIDSRIGQVAQAVALNEHRPLFPLSSVSPVAGATITSGNVVEQGFIGAHSDIGGGYADSDLSDVALQWMYQQAVNAGVNLGSLSVEHQTVIDPVLHDERELLSDWLDADRAIYYPNDPFSTSGRKCERRYKGPCVQWEPLSPEERQRTTPQFPDLSSMINENRNDNQRGTIDMDQYRQWLQQNVNITVQ</sequence>
<organism evidence="7 8">
    <name type="scientific">Zhongshania aquimaris</name>
    <dbReference type="NCBI Taxonomy" id="2857107"/>
    <lineage>
        <taxon>Bacteria</taxon>
        <taxon>Pseudomonadati</taxon>
        <taxon>Pseudomonadota</taxon>
        <taxon>Gammaproteobacteria</taxon>
        <taxon>Cellvibrionales</taxon>
        <taxon>Spongiibacteraceae</taxon>
        <taxon>Zhongshania</taxon>
    </lineage>
</organism>
<proteinExistence type="predicted"/>
<keyword evidence="3" id="KW-1133">Transmembrane helix</keyword>
<dbReference type="NCBIfam" id="TIGR03696">
    <property type="entry name" value="Rhs_assc_core"/>
    <property type="match status" value="1"/>
</dbReference>
<evidence type="ECO:0000256" key="1">
    <source>
        <dbReference type="ARBA" id="ARBA00022737"/>
    </source>
</evidence>
<evidence type="ECO:0000256" key="2">
    <source>
        <dbReference type="SAM" id="MobiDB-lite"/>
    </source>
</evidence>
<keyword evidence="8" id="KW-1185">Reference proteome</keyword>
<feature type="domain" description="T6SS Phospholipase effector Tle1-like catalytic" evidence="4">
    <location>
        <begin position="1395"/>
        <end position="1497"/>
    </location>
</feature>
<dbReference type="NCBIfam" id="TIGR01643">
    <property type="entry name" value="YD_repeat_2x"/>
    <property type="match status" value="2"/>
</dbReference>
<dbReference type="InterPro" id="IPR031325">
    <property type="entry name" value="RHS_repeat"/>
</dbReference>
<dbReference type="InterPro" id="IPR006530">
    <property type="entry name" value="YD"/>
</dbReference>
<dbReference type="InterPro" id="IPR045351">
    <property type="entry name" value="DUF6531"/>
</dbReference>
<feature type="region of interest" description="Disordered" evidence="2">
    <location>
        <begin position="81"/>
        <end position="176"/>
    </location>
</feature>
<feature type="domain" description="Teneurin-like YD-shell" evidence="6">
    <location>
        <begin position="1079"/>
        <end position="1364"/>
    </location>
</feature>
<dbReference type="InterPro" id="IPR018712">
    <property type="entry name" value="Tle1-like_cat"/>
</dbReference>
<evidence type="ECO:0000259" key="6">
    <source>
        <dbReference type="Pfam" id="PF25023"/>
    </source>
</evidence>
<dbReference type="Pfam" id="PF25023">
    <property type="entry name" value="TEN_YD-shell"/>
    <property type="match status" value="2"/>
</dbReference>
<keyword evidence="3" id="KW-0812">Transmembrane</keyword>
<dbReference type="RefSeq" id="WP_219041679.1">
    <property type="nucleotide sequence ID" value="NZ_JAHWDQ010000001.1"/>
</dbReference>
<dbReference type="InterPro" id="IPR056823">
    <property type="entry name" value="TEN-like_YD-shell"/>
</dbReference>
<dbReference type="PANTHER" id="PTHR32305">
    <property type="match status" value="1"/>
</dbReference>
<feature type="domain" description="T6SS Phospholipase effector Tle1-like catalytic" evidence="4">
    <location>
        <begin position="1516"/>
        <end position="1618"/>
    </location>
</feature>
<feature type="compositionally biased region" description="Gly residues" evidence="2">
    <location>
        <begin position="81"/>
        <end position="118"/>
    </location>
</feature>
<dbReference type="Pfam" id="PF05593">
    <property type="entry name" value="RHS_repeat"/>
    <property type="match status" value="1"/>
</dbReference>
<feature type="compositionally biased region" description="Acidic residues" evidence="2">
    <location>
        <begin position="119"/>
        <end position="128"/>
    </location>
</feature>
<dbReference type="Proteomes" id="UP001166291">
    <property type="component" value="Unassembled WGS sequence"/>
</dbReference>
<evidence type="ECO:0000313" key="7">
    <source>
        <dbReference type="EMBL" id="MBW2939421.1"/>
    </source>
</evidence>
<dbReference type="InterPro" id="IPR050708">
    <property type="entry name" value="T6SS_VgrG/RHS"/>
</dbReference>
<comment type="caution">
    <text evidence="7">The sequence shown here is derived from an EMBL/GenBank/DDBJ whole genome shotgun (WGS) entry which is preliminary data.</text>
</comment>
<dbReference type="InterPro" id="IPR022385">
    <property type="entry name" value="Rhs_assc_core"/>
</dbReference>
<dbReference type="EMBL" id="JAHWDQ010000001">
    <property type="protein sequence ID" value="MBW2939421.1"/>
    <property type="molecule type" value="Genomic_DNA"/>
</dbReference>
<dbReference type="PANTHER" id="PTHR32305:SF15">
    <property type="entry name" value="PROTEIN RHSA-RELATED"/>
    <property type="match status" value="1"/>
</dbReference>
<dbReference type="Pfam" id="PF09994">
    <property type="entry name" value="T6SS_Tle1-like_cat"/>
    <property type="match status" value="2"/>
</dbReference>